<evidence type="ECO:0000256" key="1">
    <source>
        <dbReference type="ARBA" id="ARBA00022723"/>
    </source>
</evidence>
<dbReference type="InterPro" id="IPR007588">
    <property type="entry name" value="Znf_FLYWCH"/>
</dbReference>
<feature type="domain" description="FLYWCH-type" evidence="4">
    <location>
        <begin position="132"/>
        <end position="197"/>
    </location>
</feature>
<dbReference type="EMBL" id="CAJNOC010003442">
    <property type="protein sequence ID" value="CAF0982721.1"/>
    <property type="molecule type" value="Genomic_DNA"/>
</dbReference>
<comment type="caution">
    <text evidence="5">The sequence shown here is derived from an EMBL/GenBank/DDBJ whole genome shotgun (WGS) entry which is preliminary data.</text>
</comment>
<dbReference type="GO" id="GO:0008270">
    <property type="term" value="F:zinc ion binding"/>
    <property type="evidence" value="ECO:0007669"/>
    <property type="project" value="UniProtKB-KW"/>
</dbReference>
<accession>A0A814FGK8</accession>
<evidence type="ECO:0000259" key="4">
    <source>
        <dbReference type="Pfam" id="PF04500"/>
    </source>
</evidence>
<evidence type="ECO:0000256" key="3">
    <source>
        <dbReference type="ARBA" id="ARBA00022833"/>
    </source>
</evidence>
<keyword evidence="6" id="KW-1185">Reference proteome</keyword>
<gene>
    <name evidence="5" type="ORF">OXX778_LOCUS15507</name>
</gene>
<reference evidence="5" key="1">
    <citation type="submission" date="2021-02" db="EMBL/GenBank/DDBJ databases">
        <authorList>
            <person name="Nowell W R."/>
        </authorList>
    </citation>
    <scope>NUCLEOTIDE SEQUENCE</scope>
    <source>
        <strain evidence="5">Ploen Becks lab</strain>
    </source>
</reference>
<keyword evidence="1" id="KW-0479">Metal-binding</keyword>
<dbReference type="Pfam" id="PF04500">
    <property type="entry name" value="FLYWCH"/>
    <property type="match status" value="1"/>
</dbReference>
<keyword evidence="3" id="KW-0862">Zinc</keyword>
<evidence type="ECO:0000256" key="2">
    <source>
        <dbReference type="ARBA" id="ARBA00022771"/>
    </source>
</evidence>
<dbReference type="Gene3D" id="2.20.25.240">
    <property type="match status" value="1"/>
</dbReference>
<proteinExistence type="predicted"/>
<dbReference type="Proteomes" id="UP000663879">
    <property type="component" value="Unassembled WGS sequence"/>
</dbReference>
<dbReference type="AlphaFoldDB" id="A0A814FGK8"/>
<keyword evidence="2" id="KW-0863">Zinc-finger</keyword>
<evidence type="ECO:0000313" key="6">
    <source>
        <dbReference type="Proteomes" id="UP000663879"/>
    </source>
</evidence>
<organism evidence="5 6">
    <name type="scientific">Brachionus calyciflorus</name>
    <dbReference type="NCBI Taxonomy" id="104777"/>
    <lineage>
        <taxon>Eukaryota</taxon>
        <taxon>Metazoa</taxon>
        <taxon>Spiralia</taxon>
        <taxon>Gnathifera</taxon>
        <taxon>Rotifera</taxon>
        <taxon>Eurotatoria</taxon>
        <taxon>Monogononta</taxon>
        <taxon>Pseudotrocha</taxon>
        <taxon>Ploima</taxon>
        <taxon>Brachionidae</taxon>
        <taxon>Brachionus</taxon>
    </lineage>
</organism>
<evidence type="ECO:0000313" key="5">
    <source>
        <dbReference type="EMBL" id="CAF0982721.1"/>
    </source>
</evidence>
<sequence length="327" mass="38366">MFSRIDSTTKSKTDSQCKELTNVPNYKEYTLIKKFNCHNQFEDFLFKKFSHTKIVKNNLSPNCSIDNCNEFSSLNKIRQNRGINHCIKNKINNMLINDCDLTSNFDKDQFLMAVNNLIDQLSCLDINLAMITSSQRGHPQLCLNGGFFLRISSQTENKVNWRCIENYCKAKCNTEGSTIGEEYSVNFNEAKDREHNHAPKHIRFEIKEKRLLAFVPPSDVKFLFSKLKSELDSSLEYYDLIIQLFKYMEENWIGFETLEKKGRGKGVRLETKTHKPRYEIELWNIHTRINDCLPRTNNYVEAWHKAFSSMLVTHPLVYSLVDKLREE</sequence>
<feature type="non-terminal residue" evidence="5">
    <location>
        <position position="327"/>
    </location>
</feature>
<dbReference type="OrthoDB" id="10067596at2759"/>
<protein>
    <recommendedName>
        <fullName evidence="4">FLYWCH-type domain-containing protein</fullName>
    </recommendedName>
</protein>
<name>A0A814FGK8_9BILA</name>